<evidence type="ECO:0000313" key="3">
    <source>
        <dbReference type="Proteomes" id="UP000008710"/>
    </source>
</evidence>
<dbReference type="PANTHER" id="PTHR23150">
    <property type="entry name" value="SULFATASE MODIFYING FACTOR 1, 2"/>
    <property type="match status" value="1"/>
</dbReference>
<name>Q0SGK7_RHOJR</name>
<sequence length="228" mass="24867">MIAVAAGEITLSDRRTTRSWSVELNAFEVAVHPVTQGEYAEITGEWPGTTRGTRLPVDGVSWRDAILFCNTLSERAGLGAAYRVTSNDVVWDTTADGYRLPAEAEWERACRAGTTGPRYGPLDAIAWYRGNSDGRSRDVGGEAAERLGPARHPGQCVGVVLGSVRPRGVRHVPGTARRWVVRRALELPCLRASAQSPDLSHRRRRIPSGSGCIHSGINVDVRFKLALR</sequence>
<dbReference type="KEGG" id="rha:RHA1_ro01515"/>
<dbReference type="Proteomes" id="UP000008710">
    <property type="component" value="Chromosome"/>
</dbReference>
<dbReference type="SUPFAM" id="SSF56436">
    <property type="entry name" value="C-type lectin-like"/>
    <property type="match status" value="1"/>
</dbReference>
<protein>
    <recommendedName>
        <fullName evidence="1">Sulfatase-modifying factor enzyme-like domain-containing protein</fullName>
    </recommendedName>
</protein>
<gene>
    <name evidence="2" type="ordered locus">RHA1_ro01515</name>
</gene>
<organism evidence="2 3">
    <name type="scientific">Rhodococcus jostii (strain RHA1)</name>
    <dbReference type="NCBI Taxonomy" id="101510"/>
    <lineage>
        <taxon>Bacteria</taxon>
        <taxon>Bacillati</taxon>
        <taxon>Actinomycetota</taxon>
        <taxon>Actinomycetes</taxon>
        <taxon>Mycobacteriales</taxon>
        <taxon>Nocardiaceae</taxon>
        <taxon>Rhodococcus</taxon>
    </lineage>
</organism>
<dbReference type="eggNOG" id="COG1262">
    <property type="taxonomic scope" value="Bacteria"/>
</dbReference>
<dbReference type="InterPro" id="IPR005532">
    <property type="entry name" value="SUMF_dom"/>
</dbReference>
<dbReference type="Gene3D" id="3.90.1580.10">
    <property type="entry name" value="paralog of FGE (formylglycine-generating enzyme)"/>
    <property type="match status" value="1"/>
</dbReference>
<accession>Q0SGK7</accession>
<dbReference type="GO" id="GO:0120147">
    <property type="term" value="F:formylglycine-generating oxidase activity"/>
    <property type="evidence" value="ECO:0007669"/>
    <property type="project" value="TreeGrafter"/>
</dbReference>
<dbReference type="EMBL" id="CP000431">
    <property type="protein sequence ID" value="ABG93329.1"/>
    <property type="molecule type" value="Genomic_DNA"/>
</dbReference>
<dbReference type="Pfam" id="PF03781">
    <property type="entry name" value="FGE-sulfatase"/>
    <property type="match status" value="1"/>
</dbReference>
<dbReference type="InterPro" id="IPR016187">
    <property type="entry name" value="CTDL_fold"/>
</dbReference>
<reference evidence="3" key="1">
    <citation type="journal article" date="2006" name="Proc. Natl. Acad. Sci. U.S.A.">
        <title>The complete genome of Rhodococcus sp. RHA1 provides insights into a catabolic powerhouse.</title>
        <authorList>
            <person name="McLeod M.P."/>
            <person name="Warren R.L."/>
            <person name="Hsiao W.W.L."/>
            <person name="Araki N."/>
            <person name="Myhre M."/>
            <person name="Fernandes C."/>
            <person name="Miyazawa D."/>
            <person name="Wong W."/>
            <person name="Lillquist A.L."/>
            <person name="Wang D."/>
            <person name="Dosanjh M."/>
            <person name="Hara H."/>
            <person name="Petrescu A."/>
            <person name="Morin R.D."/>
            <person name="Yang G."/>
            <person name="Stott J.M."/>
            <person name="Schein J.E."/>
            <person name="Shin H."/>
            <person name="Smailus D."/>
            <person name="Siddiqui A.S."/>
            <person name="Marra M.A."/>
            <person name="Jones S.J.M."/>
            <person name="Holt R."/>
            <person name="Brinkman F.S.L."/>
            <person name="Miyauchi K."/>
            <person name="Fukuda M."/>
            <person name="Davies J.E."/>
            <person name="Mohn W.W."/>
            <person name="Eltis L.D."/>
        </authorList>
    </citation>
    <scope>NUCLEOTIDE SEQUENCE [LARGE SCALE GENOMIC DNA]</scope>
    <source>
        <strain evidence="3">RHA1</strain>
    </source>
</reference>
<dbReference type="HOGENOM" id="CLU_1214050_0_0_11"/>
<dbReference type="AlphaFoldDB" id="Q0SGK7"/>
<dbReference type="InterPro" id="IPR051043">
    <property type="entry name" value="Sulfatase_Mod_Factor_Kinase"/>
</dbReference>
<dbReference type="InterPro" id="IPR042095">
    <property type="entry name" value="SUMF_sf"/>
</dbReference>
<feature type="domain" description="Sulfatase-modifying factor enzyme-like" evidence="1">
    <location>
        <begin position="15"/>
        <end position="138"/>
    </location>
</feature>
<evidence type="ECO:0000313" key="2">
    <source>
        <dbReference type="EMBL" id="ABG93329.1"/>
    </source>
</evidence>
<evidence type="ECO:0000259" key="1">
    <source>
        <dbReference type="Pfam" id="PF03781"/>
    </source>
</evidence>
<proteinExistence type="predicted"/>
<dbReference type="PANTHER" id="PTHR23150:SF19">
    <property type="entry name" value="FORMYLGLYCINE-GENERATING ENZYME"/>
    <property type="match status" value="1"/>
</dbReference>